<dbReference type="CDD" id="cd01166">
    <property type="entry name" value="KdgK"/>
    <property type="match status" value="1"/>
</dbReference>
<name>A0ABT4L5Y2_9SPHI</name>
<sequence>MSDQISSLSKKREKVLSFGELLLRICPDMDGQWLKENKLPFYVGGAELNVATALALWNVPSAYLSAVPDNSIAHEIVDDLATKNIDISKMIFAGNRLGLYYLPKGKDLKNAGVIYDRAHSSYSDLQVNQINWDEVFEGVSWFHFSAICPAINQSVADVCLEAVKAASAKGITISLDLNYRAKLWKYGKEPIDILPELARYCNLIMGNVWAANKMLGTALHTDLKTDGAYAKETLLQQATNTSKEILSLFPACKVVANTFRFDYGKGIRYSTAIYTENQLSLSAEYVSDEILDKVGSGDCYMAGLIYGFYNQLPVQDVIDFATAAAYDKLYIPSDATTSTVTDIEKRIIRDDK</sequence>
<dbReference type="Pfam" id="PF00294">
    <property type="entry name" value="PfkB"/>
    <property type="match status" value="1"/>
</dbReference>
<dbReference type="EMBL" id="JAPWGM010000001">
    <property type="protein sequence ID" value="MCZ4243331.1"/>
    <property type="molecule type" value="Genomic_DNA"/>
</dbReference>
<dbReference type="SUPFAM" id="SSF53613">
    <property type="entry name" value="Ribokinase-like"/>
    <property type="match status" value="1"/>
</dbReference>
<organism evidence="5 6">
    <name type="scientific">Pedobacter punctiformis</name>
    <dbReference type="NCBI Taxonomy" id="3004097"/>
    <lineage>
        <taxon>Bacteria</taxon>
        <taxon>Pseudomonadati</taxon>
        <taxon>Bacteroidota</taxon>
        <taxon>Sphingobacteriia</taxon>
        <taxon>Sphingobacteriales</taxon>
        <taxon>Sphingobacteriaceae</taxon>
        <taxon>Pedobacter</taxon>
    </lineage>
</organism>
<dbReference type="Gene3D" id="3.40.1190.20">
    <property type="match status" value="1"/>
</dbReference>
<feature type="domain" description="Carbohydrate kinase PfkB" evidence="4">
    <location>
        <begin position="13"/>
        <end position="325"/>
    </location>
</feature>
<dbReference type="RefSeq" id="WP_269426397.1">
    <property type="nucleotide sequence ID" value="NZ_JAPWGM010000001.1"/>
</dbReference>
<dbReference type="Proteomes" id="UP001144347">
    <property type="component" value="Unassembled WGS sequence"/>
</dbReference>
<evidence type="ECO:0000259" key="4">
    <source>
        <dbReference type="Pfam" id="PF00294"/>
    </source>
</evidence>
<accession>A0ABT4L5Y2</accession>
<dbReference type="PANTHER" id="PTHR43320">
    <property type="entry name" value="SUGAR KINASE"/>
    <property type="match status" value="1"/>
</dbReference>
<dbReference type="GO" id="GO:0016301">
    <property type="term" value="F:kinase activity"/>
    <property type="evidence" value="ECO:0007669"/>
    <property type="project" value="UniProtKB-KW"/>
</dbReference>
<proteinExistence type="inferred from homology"/>
<keyword evidence="3 5" id="KW-0418">Kinase</keyword>
<gene>
    <name evidence="5" type="ORF">O0955_04875</name>
</gene>
<evidence type="ECO:0000313" key="5">
    <source>
        <dbReference type="EMBL" id="MCZ4243331.1"/>
    </source>
</evidence>
<evidence type="ECO:0000256" key="2">
    <source>
        <dbReference type="ARBA" id="ARBA00022679"/>
    </source>
</evidence>
<protein>
    <submittedName>
        <fullName evidence="5">Sugar kinase</fullName>
    </submittedName>
</protein>
<comment type="caution">
    <text evidence="5">The sequence shown here is derived from an EMBL/GenBank/DDBJ whole genome shotgun (WGS) entry which is preliminary data.</text>
</comment>
<evidence type="ECO:0000256" key="3">
    <source>
        <dbReference type="ARBA" id="ARBA00022777"/>
    </source>
</evidence>
<dbReference type="PANTHER" id="PTHR43320:SF2">
    <property type="entry name" value="2-DEHYDRO-3-DEOXYGLUCONOKINASE_2-DEHYDRO-3-DEOXYGALACTONOKINASE"/>
    <property type="match status" value="1"/>
</dbReference>
<evidence type="ECO:0000313" key="6">
    <source>
        <dbReference type="Proteomes" id="UP001144347"/>
    </source>
</evidence>
<dbReference type="InterPro" id="IPR029056">
    <property type="entry name" value="Ribokinase-like"/>
</dbReference>
<dbReference type="InterPro" id="IPR052700">
    <property type="entry name" value="Carb_kinase_PfkB-like"/>
</dbReference>
<evidence type="ECO:0000256" key="1">
    <source>
        <dbReference type="ARBA" id="ARBA00010688"/>
    </source>
</evidence>
<comment type="similarity">
    <text evidence="1">Belongs to the carbohydrate kinase PfkB family.</text>
</comment>
<dbReference type="InterPro" id="IPR011611">
    <property type="entry name" value="PfkB_dom"/>
</dbReference>
<keyword evidence="2" id="KW-0808">Transferase</keyword>
<keyword evidence="6" id="KW-1185">Reference proteome</keyword>
<reference evidence="5" key="1">
    <citation type="submission" date="2022-12" db="EMBL/GenBank/DDBJ databases">
        <title>Genome sequence of HCMS5-2.</title>
        <authorList>
            <person name="Woo H."/>
        </authorList>
    </citation>
    <scope>NUCLEOTIDE SEQUENCE</scope>
    <source>
        <strain evidence="5">HCMS5-2</strain>
    </source>
</reference>